<reference evidence="1" key="1">
    <citation type="journal article" date="2020" name="Stud. Mycol.">
        <title>101 Dothideomycetes genomes: a test case for predicting lifestyles and emergence of pathogens.</title>
        <authorList>
            <person name="Haridas S."/>
            <person name="Albert R."/>
            <person name="Binder M."/>
            <person name="Bloem J."/>
            <person name="Labutti K."/>
            <person name="Salamov A."/>
            <person name="Andreopoulos B."/>
            <person name="Baker S."/>
            <person name="Barry K."/>
            <person name="Bills G."/>
            <person name="Bluhm B."/>
            <person name="Cannon C."/>
            <person name="Castanera R."/>
            <person name="Culley D."/>
            <person name="Daum C."/>
            <person name="Ezra D."/>
            <person name="Gonzalez J."/>
            <person name="Henrissat B."/>
            <person name="Kuo A."/>
            <person name="Liang C."/>
            <person name="Lipzen A."/>
            <person name="Lutzoni F."/>
            <person name="Magnuson J."/>
            <person name="Mondo S."/>
            <person name="Nolan M."/>
            <person name="Ohm R."/>
            <person name="Pangilinan J."/>
            <person name="Park H.-J."/>
            <person name="Ramirez L."/>
            <person name="Alfaro M."/>
            <person name="Sun H."/>
            <person name="Tritt A."/>
            <person name="Yoshinaga Y."/>
            <person name="Zwiers L.-H."/>
            <person name="Turgeon B."/>
            <person name="Goodwin S."/>
            <person name="Spatafora J."/>
            <person name="Crous P."/>
            <person name="Grigoriev I."/>
        </authorList>
    </citation>
    <scope>NUCLEOTIDE SEQUENCE</scope>
    <source>
        <strain evidence="1">CBS 175.79</strain>
    </source>
</reference>
<evidence type="ECO:0000313" key="2">
    <source>
        <dbReference type="Proteomes" id="UP000799778"/>
    </source>
</evidence>
<dbReference type="GeneID" id="54278529"/>
<dbReference type="OrthoDB" id="3682427at2759"/>
<dbReference type="RefSeq" id="XP_033385287.1">
    <property type="nucleotide sequence ID" value="XM_033521132.1"/>
</dbReference>
<name>A0A6A5XUF9_9PLEO</name>
<dbReference type="EMBL" id="ML978068">
    <property type="protein sequence ID" value="KAF2016948.1"/>
    <property type="molecule type" value="Genomic_DNA"/>
</dbReference>
<dbReference type="Proteomes" id="UP000799778">
    <property type="component" value="Unassembled WGS sequence"/>
</dbReference>
<protein>
    <submittedName>
        <fullName evidence="1">Uncharacterized protein</fullName>
    </submittedName>
</protein>
<sequence>MTVPQSCTFTSPIPNPPTTTTSTCAVPLGGSNSTYLDVCCNGHINPITTYGSPGDSAECYMYCTTDNWSEVSRCLEGKFAEGGGGGDGKGGPSFACFNAVDGASGSGGGSVRVNSMWAWMGVGVMVWGCVVGMV</sequence>
<gene>
    <name evidence="1" type="ORF">BU24DRAFT_140993</name>
</gene>
<keyword evidence="2" id="KW-1185">Reference proteome</keyword>
<organism evidence="1 2">
    <name type="scientific">Aaosphaeria arxii CBS 175.79</name>
    <dbReference type="NCBI Taxonomy" id="1450172"/>
    <lineage>
        <taxon>Eukaryota</taxon>
        <taxon>Fungi</taxon>
        <taxon>Dikarya</taxon>
        <taxon>Ascomycota</taxon>
        <taxon>Pezizomycotina</taxon>
        <taxon>Dothideomycetes</taxon>
        <taxon>Pleosporomycetidae</taxon>
        <taxon>Pleosporales</taxon>
        <taxon>Pleosporales incertae sedis</taxon>
        <taxon>Aaosphaeria</taxon>
    </lineage>
</organism>
<proteinExistence type="predicted"/>
<dbReference type="AlphaFoldDB" id="A0A6A5XUF9"/>
<evidence type="ECO:0000313" key="1">
    <source>
        <dbReference type="EMBL" id="KAF2016948.1"/>
    </source>
</evidence>
<accession>A0A6A5XUF9</accession>